<proteinExistence type="predicted"/>
<dbReference type="AlphaFoldDB" id="A0AAW1KUV2"/>
<keyword evidence="2" id="KW-1185">Reference proteome</keyword>
<protein>
    <submittedName>
        <fullName evidence="1">Uncharacterized protein</fullName>
    </submittedName>
</protein>
<evidence type="ECO:0000313" key="2">
    <source>
        <dbReference type="Proteomes" id="UP001443914"/>
    </source>
</evidence>
<dbReference type="EMBL" id="JBDFQZ010000005">
    <property type="protein sequence ID" value="KAK9723819.1"/>
    <property type="molecule type" value="Genomic_DNA"/>
</dbReference>
<dbReference type="Proteomes" id="UP001443914">
    <property type="component" value="Unassembled WGS sequence"/>
</dbReference>
<accession>A0AAW1KUV2</accession>
<sequence>MVSKLQSDYFTSFFKSCLRCVCFRRKLVLVIFDSLNCTFKLAYCSCNHNSLSEFSTHIPQTGFPITPCITLEGLALLGIHLLHRQLISVSQDILATLLLFSQLYICRCHH</sequence>
<name>A0AAW1KUV2_SAPOF</name>
<comment type="caution">
    <text evidence="1">The sequence shown here is derived from an EMBL/GenBank/DDBJ whole genome shotgun (WGS) entry which is preliminary data.</text>
</comment>
<evidence type="ECO:0000313" key="1">
    <source>
        <dbReference type="EMBL" id="KAK9723819.1"/>
    </source>
</evidence>
<gene>
    <name evidence="1" type="ORF">RND81_05G027800</name>
</gene>
<reference evidence="1" key="1">
    <citation type="submission" date="2024-03" db="EMBL/GenBank/DDBJ databases">
        <title>WGS assembly of Saponaria officinalis var. Norfolk2.</title>
        <authorList>
            <person name="Jenkins J."/>
            <person name="Shu S."/>
            <person name="Grimwood J."/>
            <person name="Barry K."/>
            <person name="Goodstein D."/>
            <person name="Schmutz J."/>
            <person name="Leebens-Mack J."/>
            <person name="Osbourn A."/>
        </authorList>
    </citation>
    <scope>NUCLEOTIDE SEQUENCE [LARGE SCALE GENOMIC DNA]</scope>
    <source>
        <strain evidence="1">JIC</strain>
    </source>
</reference>
<organism evidence="1 2">
    <name type="scientific">Saponaria officinalis</name>
    <name type="common">Common soapwort</name>
    <name type="synonym">Lychnis saponaria</name>
    <dbReference type="NCBI Taxonomy" id="3572"/>
    <lineage>
        <taxon>Eukaryota</taxon>
        <taxon>Viridiplantae</taxon>
        <taxon>Streptophyta</taxon>
        <taxon>Embryophyta</taxon>
        <taxon>Tracheophyta</taxon>
        <taxon>Spermatophyta</taxon>
        <taxon>Magnoliopsida</taxon>
        <taxon>eudicotyledons</taxon>
        <taxon>Gunneridae</taxon>
        <taxon>Pentapetalae</taxon>
        <taxon>Caryophyllales</taxon>
        <taxon>Caryophyllaceae</taxon>
        <taxon>Caryophylleae</taxon>
        <taxon>Saponaria</taxon>
    </lineage>
</organism>